<dbReference type="SUPFAM" id="SSF51735">
    <property type="entry name" value="NAD(P)-binding Rossmann-fold domains"/>
    <property type="match status" value="1"/>
</dbReference>
<dbReference type="Pfam" id="PF03949">
    <property type="entry name" value="Malic_M"/>
    <property type="match status" value="1"/>
</dbReference>
<feature type="binding site" evidence="3">
    <location>
        <position position="272"/>
    </location>
    <ligand>
        <name>(S)-malate</name>
        <dbReference type="ChEBI" id="CHEBI:15589"/>
    </ligand>
</feature>
<evidence type="ECO:0000313" key="7">
    <source>
        <dbReference type="EMBL" id="CAE0612373.1"/>
    </source>
</evidence>
<dbReference type="PANTHER" id="PTHR23406">
    <property type="entry name" value="MALIC ENZYME-RELATED"/>
    <property type="match status" value="1"/>
</dbReference>
<protein>
    <recommendedName>
        <fullName evidence="9">Malic enzyme</fullName>
    </recommendedName>
</protein>
<dbReference type="EMBL" id="HBIS01006912">
    <property type="protein sequence ID" value="CAE0612374.1"/>
    <property type="molecule type" value="Transcribed_RNA"/>
</dbReference>
<feature type="active site" description="Proton donor" evidence="2">
    <location>
        <position position="220"/>
    </location>
</feature>
<evidence type="ECO:0000313" key="8">
    <source>
        <dbReference type="EMBL" id="CAE0612374.1"/>
    </source>
</evidence>
<feature type="binding site" evidence="3">
    <location>
        <position position="576"/>
    </location>
    <ligand>
        <name>(S)-malate</name>
        <dbReference type="ChEBI" id="CHEBI:15589"/>
    </ligand>
</feature>
<feature type="binding site" evidence="3">
    <location>
        <position position="532"/>
    </location>
    <ligand>
        <name>(S)-malate</name>
        <dbReference type="ChEBI" id="CHEBI:15589"/>
    </ligand>
</feature>
<dbReference type="InterPro" id="IPR001891">
    <property type="entry name" value="Malic_OxRdtase"/>
</dbReference>
<dbReference type="EMBL" id="HBIS01006911">
    <property type="protein sequence ID" value="CAE0612373.1"/>
    <property type="molecule type" value="Transcribed_RNA"/>
</dbReference>
<dbReference type="SMART" id="SM00919">
    <property type="entry name" value="Malic_M"/>
    <property type="match status" value="1"/>
</dbReference>
<dbReference type="Gene3D" id="3.40.50.10380">
    <property type="entry name" value="Malic enzyme, N-terminal domain"/>
    <property type="match status" value="1"/>
</dbReference>
<organism evidence="7">
    <name type="scientific">Picocystis salinarum</name>
    <dbReference type="NCBI Taxonomy" id="88271"/>
    <lineage>
        <taxon>Eukaryota</taxon>
        <taxon>Viridiplantae</taxon>
        <taxon>Chlorophyta</taxon>
        <taxon>Picocystophyceae</taxon>
        <taxon>Picocystales</taxon>
        <taxon>Picocystaceae</taxon>
        <taxon>Picocystis</taxon>
    </lineage>
</organism>
<proteinExistence type="inferred from homology"/>
<evidence type="ECO:0000256" key="2">
    <source>
        <dbReference type="PIRSR" id="PIRSR000106-1"/>
    </source>
</evidence>
<dbReference type="Gene3D" id="3.40.50.720">
    <property type="entry name" value="NAD(P)-binding Rossmann-like Domain"/>
    <property type="match status" value="1"/>
</dbReference>
<dbReference type="AlphaFoldDB" id="A0A6U9RTX0"/>
<dbReference type="InterPro" id="IPR012301">
    <property type="entry name" value="Malic_N_dom"/>
</dbReference>
<dbReference type="GO" id="GO:0004473">
    <property type="term" value="F:malate dehydrogenase (decarboxylating) (NADP+) activity"/>
    <property type="evidence" value="ECO:0007669"/>
    <property type="project" value="TreeGrafter"/>
</dbReference>
<evidence type="ECO:0000256" key="1">
    <source>
        <dbReference type="ARBA" id="ARBA00008785"/>
    </source>
</evidence>
<feature type="binding site" evidence="4">
    <location>
        <position position="362"/>
    </location>
    <ligand>
        <name>a divalent metal cation</name>
        <dbReference type="ChEBI" id="CHEBI:60240"/>
    </ligand>
</feature>
<dbReference type="GO" id="GO:0051287">
    <property type="term" value="F:NAD binding"/>
    <property type="evidence" value="ECO:0007669"/>
    <property type="project" value="InterPro"/>
</dbReference>
<dbReference type="NCBIfam" id="NF010052">
    <property type="entry name" value="PRK13529.1"/>
    <property type="match status" value="1"/>
</dbReference>
<dbReference type="PIRSF" id="PIRSF000106">
    <property type="entry name" value="ME"/>
    <property type="match status" value="1"/>
</dbReference>
<sequence length="651" mass="70459">MFDLCSSPQAVPPGSHFAFCLSMARLSHLMDASARSSTRMLRTTKMLHPMHGRTFLRFAGKEPAVSGRQLHGQATHVGEGAGGEDGEYPNMSRRQLLLETGTAAAVLSSEPSEASGETAVAAQTKAAKDAETGIQALRDPLAQSGCATPAMDRQRLRLDGLLPPRVSSADVEVARCMKALRLETSQLARYRILICLQQENLTAFVQTITEHADELLPIIYTPTVGEACLNFGTLYPRPLGLYISHRNRGRIRDVLQHWPHKVDTVVVTDGERVLGLGDLGAHGMGIVCGKALVYTAATGISPTSVLPLTIDVGTNNQQLLEGPFYLGERESRIPKSSYDQLVEELVDSLRAEFGNEVLIHLEDFSPANAFGILQKYRERCLIFDDDVQCTAVVVVAALMGAFRLMKGDLKRDLTSVVFFGAGQANLGTANVIVDTLMDEGVSEEDALSRIWMLDSRGLIYAGREGVTPQKRRFQRPFLPNELSPQSDLQGVLQYVRPCALVGAASIPGSFTPSVIRTMSSLVARPIIFSLSNPNSRTECTAEEAYTYSSGRAIFASGSPFDPVELDSRRFCPSQANNALVFPGLAQGLRLANASRVDNRVLRAASGALSSLLNEEDMRLGRVLPTGLRESAQAVARAVADAVRHAGKPNIT</sequence>
<feature type="binding site" evidence="4">
    <location>
        <position position="363"/>
    </location>
    <ligand>
        <name>a divalent metal cation</name>
        <dbReference type="ChEBI" id="CHEBI:60240"/>
    </ligand>
</feature>
<dbReference type="PRINTS" id="PR00072">
    <property type="entry name" value="MALOXRDTASE"/>
</dbReference>
<accession>A0A6U9RTX0</accession>
<evidence type="ECO:0000256" key="4">
    <source>
        <dbReference type="PIRSR" id="PIRSR000106-3"/>
    </source>
</evidence>
<dbReference type="InterPro" id="IPR046346">
    <property type="entry name" value="Aminoacid_DH-like_N_sf"/>
</dbReference>
<feature type="domain" description="Malic enzyme NAD-binding" evidence="5">
    <location>
        <begin position="387"/>
        <end position="643"/>
    </location>
</feature>
<dbReference type="SUPFAM" id="SSF53223">
    <property type="entry name" value="Aminoacid dehydrogenase-like, N-terminal domain"/>
    <property type="match status" value="1"/>
</dbReference>
<dbReference type="PANTHER" id="PTHR23406:SF79">
    <property type="entry name" value="MALATE DEHYDROGENASE (OXALOACETATE-DECARBOXYLATING)"/>
    <property type="match status" value="1"/>
</dbReference>
<dbReference type="InterPro" id="IPR036291">
    <property type="entry name" value="NAD(P)-bd_dom_sf"/>
</dbReference>
<feature type="binding site" evidence="4">
    <location>
        <position position="386"/>
    </location>
    <ligand>
        <name>a divalent metal cation</name>
        <dbReference type="ChEBI" id="CHEBI:60240"/>
    </ligand>
</feature>
<evidence type="ECO:0000259" key="6">
    <source>
        <dbReference type="SMART" id="SM01274"/>
    </source>
</evidence>
<evidence type="ECO:0000256" key="3">
    <source>
        <dbReference type="PIRSR" id="PIRSR000106-2"/>
    </source>
</evidence>
<evidence type="ECO:0000259" key="5">
    <source>
        <dbReference type="SMART" id="SM00919"/>
    </source>
</evidence>
<dbReference type="Pfam" id="PF00390">
    <property type="entry name" value="malic"/>
    <property type="match status" value="1"/>
</dbReference>
<comment type="similarity">
    <text evidence="1">Belongs to the malic enzymes family.</text>
</comment>
<reference evidence="7" key="1">
    <citation type="submission" date="2021-01" db="EMBL/GenBank/DDBJ databases">
        <authorList>
            <person name="Corre E."/>
            <person name="Pelletier E."/>
            <person name="Niang G."/>
            <person name="Scheremetjew M."/>
            <person name="Finn R."/>
            <person name="Kale V."/>
            <person name="Holt S."/>
            <person name="Cochrane G."/>
            <person name="Meng A."/>
            <person name="Brown T."/>
            <person name="Cohen L."/>
        </authorList>
    </citation>
    <scope>NUCLEOTIDE SEQUENCE</scope>
    <source>
        <strain evidence="7">CCMP1897</strain>
    </source>
</reference>
<keyword evidence="4" id="KW-0479">Metal-binding</keyword>
<dbReference type="SMART" id="SM01274">
    <property type="entry name" value="malic"/>
    <property type="match status" value="1"/>
</dbReference>
<gene>
    <name evidence="7" type="ORF">PSAL00342_LOCUS6269</name>
    <name evidence="8" type="ORF">PSAL00342_LOCUS6270</name>
</gene>
<comment type="cofactor">
    <cofactor evidence="4">
        <name>Mg(2+)</name>
        <dbReference type="ChEBI" id="CHEBI:18420"/>
    </cofactor>
    <cofactor evidence="4">
        <name>Mn(2+)</name>
        <dbReference type="ChEBI" id="CHEBI:29035"/>
    </cofactor>
    <text evidence="4">Divalent metal cations. Prefers magnesium or manganese.</text>
</comment>
<feature type="domain" description="Malic enzyme N-terminal" evidence="6">
    <location>
        <begin position="197"/>
        <end position="377"/>
    </location>
</feature>
<evidence type="ECO:0008006" key="9">
    <source>
        <dbReference type="Google" id="ProtNLM"/>
    </source>
</evidence>
<dbReference type="InterPro" id="IPR037062">
    <property type="entry name" value="Malic_N_dom_sf"/>
</dbReference>
<name>A0A6U9RTX0_9CHLO</name>
<dbReference type="GO" id="GO:0006108">
    <property type="term" value="P:malate metabolic process"/>
    <property type="evidence" value="ECO:0007669"/>
    <property type="project" value="TreeGrafter"/>
</dbReference>
<dbReference type="InterPro" id="IPR012302">
    <property type="entry name" value="Malic_NAD-bd"/>
</dbReference>
<feature type="active site" description="Proton acceptor" evidence="2">
    <location>
        <position position="290"/>
    </location>
</feature>
<dbReference type="GO" id="GO:0046872">
    <property type="term" value="F:metal ion binding"/>
    <property type="evidence" value="ECO:0007669"/>
    <property type="project" value="UniProtKB-KW"/>
</dbReference>